<organism evidence="2 3">
    <name type="scientific">Fictibacillus nanhaiensis</name>
    <dbReference type="NCBI Taxonomy" id="742169"/>
    <lineage>
        <taxon>Bacteria</taxon>
        <taxon>Bacillati</taxon>
        <taxon>Bacillota</taxon>
        <taxon>Bacilli</taxon>
        <taxon>Bacillales</taxon>
        <taxon>Fictibacillaceae</taxon>
        <taxon>Fictibacillus</taxon>
    </lineage>
</organism>
<evidence type="ECO:0000313" key="3">
    <source>
        <dbReference type="Proteomes" id="UP001296923"/>
    </source>
</evidence>
<feature type="transmembrane region" description="Helical" evidence="1">
    <location>
        <begin position="31"/>
        <end position="48"/>
    </location>
</feature>
<dbReference type="Pfam" id="PF10852">
    <property type="entry name" value="DUF2651"/>
    <property type="match status" value="1"/>
</dbReference>
<sequence length="87" mass="9757">MIGIVFLLIFIFIPLTTIVVSIVGTLITKNMFVTPILFGLTLILLNFLNIFEVGLFPILIYTALSFSTSYITSIIKNRRSSIQTKTL</sequence>
<evidence type="ECO:0000313" key="2">
    <source>
        <dbReference type="EMBL" id="MBN3555735.1"/>
    </source>
</evidence>
<proteinExistence type="predicted"/>
<name>A0ABS2ZS99_9BACL</name>
<keyword evidence="1" id="KW-0472">Membrane</keyword>
<dbReference type="EMBL" id="JAFHKR010000039">
    <property type="protein sequence ID" value="MBN3555735.1"/>
    <property type="molecule type" value="Genomic_DNA"/>
</dbReference>
<evidence type="ECO:0000256" key="1">
    <source>
        <dbReference type="SAM" id="Phobius"/>
    </source>
</evidence>
<protein>
    <submittedName>
        <fullName evidence="2">DUF2651 family protein</fullName>
    </submittedName>
</protein>
<comment type="caution">
    <text evidence="2">The sequence shown here is derived from an EMBL/GenBank/DDBJ whole genome shotgun (WGS) entry which is preliminary data.</text>
</comment>
<gene>
    <name evidence="2" type="ORF">JYA63_15770</name>
</gene>
<feature type="transmembrane region" description="Helical" evidence="1">
    <location>
        <begin position="6"/>
        <end position="24"/>
    </location>
</feature>
<keyword evidence="3" id="KW-1185">Reference proteome</keyword>
<accession>A0ABS2ZS99</accession>
<keyword evidence="1" id="KW-1133">Transmembrane helix</keyword>
<keyword evidence="1" id="KW-0812">Transmembrane</keyword>
<dbReference type="RefSeq" id="WP_205726533.1">
    <property type="nucleotide sequence ID" value="NZ_JAFHKR010000039.1"/>
</dbReference>
<dbReference type="InterPro" id="IPR020258">
    <property type="entry name" value="Uncharacterised_YbeF"/>
</dbReference>
<feature type="transmembrane region" description="Helical" evidence="1">
    <location>
        <begin position="54"/>
        <end position="75"/>
    </location>
</feature>
<reference evidence="2 3" key="1">
    <citation type="submission" date="2021-01" db="EMBL/GenBank/DDBJ databases">
        <title>Genome Sequencing of Type Strains.</title>
        <authorList>
            <person name="Lemaire J.F."/>
            <person name="Inderbitzin P."/>
            <person name="Collins S.B."/>
            <person name="Wespe N."/>
            <person name="Knight-Connoni V."/>
        </authorList>
    </citation>
    <scope>NUCLEOTIDE SEQUENCE [LARGE SCALE GENOMIC DNA]</scope>
    <source>
        <strain evidence="2 3">DSM 23009</strain>
    </source>
</reference>
<dbReference type="Proteomes" id="UP001296923">
    <property type="component" value="Unassembled WGS sequence"/>
</dbReference>